<evidence type="ECO:0000256" key="4">
    <source>
        <dbReference type="ARBA" id="ARBA00022801"/>
    </source>
</evidence>
<name>A0A229UNE3_9BACL</name>
<dbReference type="InterPro" id="IPR015797">
    <property type="entry name" value="NUDIX_hydrolase-like_dom_sf"/>
</dbReference>
<dbReference type="EMBL" id="NMQW01000025">
    <property type="protein sequence ID" value="OXM84930.1"/>
    <property type="molecule type" value="Genomic_DNA"/>
</dbReference>
<evidence type="ECO:0000256" key="1">
    <source>
        <dbReference type="ARBA" id="ARBA00001946"/>
    </source>
</evidence>
<accession>A0A229UNE3</accession>
<dbReference type="Gene3D" id="3.90.79.10">
    <property type="entry name" value="Nucleoside Triphosphate Pyrophosphohydrolase"/>
    <property type="match status" value="1"/>
</dbReference>
<evidence type="ECO:0000313" key="7">
    <source>
        <dbReference type="EMBL" id="OXM84930.1"/>
    </source>
</evidence>
<evidence type="ECO:0000313" key="8">
    <source>
        <dbReference type="Proteomes" id="UP000215509"/>
    </source>
</evidence>
<dbReference type="GO" id="GO:0016818">
    <property type="term" value="F:hydrolase activity, acting on acid anhydrides, in phosphorus-containing anhydrides"/>
    <property type="evidence" value="ECO:0007669"/>
    <property type="project" value="TreeGrafter"/>
</dbReference>
<dbReference type="PROSITE" id="PS51462">
    <property type="entry name" value="NUDIX"/>
    <property type="match status" value="1"/>
</dbReference>
<protein>
    <submittedName>
        <fullName evidence="7">DNA mismatch repair protein MutT</fullName>
    </submittedName>
</protein>
<dbReference type="InterPro" id="IPR000086">
    <property type="entry name" value="NUDIX_hydrolase_dom"/>
</dbReference>
<evidence type="ECO:0000259" key="6">
    <source>
        <dbReference type="PROSITE" id="PS51462"/>
    </source>
</evidence>
<comment type="caution">
    <text evidence="7">The sequence shown here is derived from an EMBL/GenBank/DDBJ whole genome shotgun (WGS) entry which is preliminary data.</text>
</comment>
<dbReference type="AlphaFoldDB" id="A0A229UNE3"/>
<dbReference type="Pfam" id="PF00293">
    <property type="entry name" value="NUDIX"/>
    <property type="match status" value="1"/>
</dbReference>
<dbReference type="OrthoDB" id="9804563at2"/>
<dbReference type="PANTHER" id="PTHR43758">
    <property type="entry name" value="7,8-DIHYDRO-8-OXOGUANINE TRIPHOSPHATASE"/>
    <property type="match status" value="1"/>
</dbReference>
<reference evidence="7 8" key="1">
    <citation type="submission" date="2017-07" db="EMBL/GenBank/DDBJ databases">
        <title>Genome sequencing and assembly of Paenibacillus rigui.</title>
        <authorList>
            <person name="Mayilraj S."/>
        </authorList>
    </citation>
    <scope>NUCLEOTIDE SEQUENCE [LARGE SCALE GENOMIC DNA]</scope>
    <source>
        <strain evidence="7 8">JCM 16352</strain>
    </source>
</reference>
<evidence type="ECO:0000256" key="2">
    <source>
        <dbReference type="ARBA" id="ARBA00005582"/>
    </source>
</evidence>
<keyword evidence="4" id="KW-0378">Hydrolase</keyword>
<sequence>MLKYNLCFIRRGAELLMLNRAKPPLVGLWHGVGGKLEPGETPFESVLREVREETGITLNEARFSGVVTWESDPGEFGGMYVYIAELPEDNAEALMLPRETVEGTLAWKTVEWVTRPDNQGVPAHVRQFLGPMLASADCLDYRCKFQEGTLLSCDPIPLFFDRLLAMK</sequence>
<dbReference type="PRINTS" id="PR00502">
    <property type="entry name" value="NUDIXFAMILY"/>
</dbReference>
<comment type="similarity">
    <text evidence="2">Belongs to the Nudix hydrolase family.</text>
</comment>
<keyword evidence="8" id="KW-1185">Reference proteome</keyword>
<dbReference type="CDD" id="cd18886">
    <property type="entry name" value="NUDIX_MutT_Nudt1"/>
    <property type="match status" value="1"/>
</dbReference>
<feature type="domain" description="Nudix hydrolase" evidence="6">
    <location>
        <begin position="1"/>
        <end position="134"/>
    </location>
</feature>
<dbReference type="Proteomes" id="UP000215509">
    <property type="component" value="Unassembled WGS sequence"/>
</dbReference>
<dbReference type="GO" id="GO:0046872">
    <property type="term" value="F:metal ion binding"/>
    <property type="evidence" value="ECO:0007669"/>
    <property type="project" value="UniProtKB-KW"/>
</dbReference>
<organism evidence="7 8">
    <name type="scientific">Paenibacillus rigui</name>
    <dbReference type="NCBI Taxonomy" id="554312"/>
    <lineage>
        <taxon>Bacteria</taxon>
        <taxon>Bacillati</taxon>
        <taxon>Bacillota</taxon>
        <taxon>Bacilli</taxon>
        <taxon>Bacillales</taxon>
        <taxon>Paenibacillaceae</taxon>
        <taxon>Paenibacillus</taxon>
    </lineage>
</organism>
<proteinExistence type="inferred from homology"/>
<dbReference type="RefSeq" id="WP_094016378.1">
    <property type="nucleotide sequence ID" value="NZ_NMQW01000025.1"/>
</dbReference>
<gene>
    <name evidence="7" type="ORF">CF651_18690</name>
</gene>
<dbReference type="InterPro" id="IPR020476">
    <property type="entry name" value="Nudix_hydrolase"/>
</dbReference>
<dbReference type="GO" id="GO:0005737">
    <property type="term" value="C:cytoplasm"/>
    <property type="evidence" value="ECO:0007669"/>
    <property type="project" value="TreeGrafter"/>
</dbReference>
<dbReference type="SUPFAM" id="SSF55811">
    <property type="entry name" value="Nudix"/>
    <property type="match status" value="1"/>
</dbReference>
<evidence type="ECO:0000256" key="5">
    <source>
        <dbReference type="ARBA" id="ARBA00022842"/>
    </source>
</evidence>
<evidence type="ECO:0000256" key="3">
    <source>
        <dbReference type="ARBA" id="ARBA00022723"/>
    </source>
</evidence>
<keyword evidence="5" id="KW-0460">Magnesium</keyword>
<dbReference type="PANTHER" id="PTHR43758:SF2">
    <property type="entry name" value="OXIDIZED PURINE NUCLEOSIDE TRIPHOSPHATE HYDROLASE"/>
    <property type="match status" value="1"/>
</dbReference>
<comment type="cofactor">
    <cofactor evidence="1">
        <name>Mg(2+)</name>
        <dbReference type="ChEBI" id="CHEBI:18420"/>
    </cofactor>
</comment>
<keyword evidence="3" id="KW-0479">Metal-binding</keyword>